<sequence>MNFLHPRAFESAVLGYITAESGHVADESNGTPFQRGPLNWRSIEDMSVPAVVFDVRQTSYHGGGNYRLLFFPISAERIVVFSFSYTQYCTGPLEERDSKISPKPLLELIDNVIASMHFTPSAELQQAIDEVKQQCPDLSVSPECQPLKWPAHVDKDGITIVEYDGNRYPEYS</sequence>
<dbReference type="RefSeq" id="WP_230437297.1">
    <property type="nucleotide sequence ID" value="NZ_CP087715.1"/>
</dbReference>
<name>A0ABW3U9M7_9GAMM</name>
<comment type="caution">
    <text evidence="1">The sequence shown here is derived from an EMBL/GenBank/DDBJ whole genome shotgun (WGS) entry which is preliminary data.</text>
</comment>
<organism evidence="1 2">
    <name type="scientific">Microbulbifer celer</name>
    <dbReference type="NCBI Taxonomy" id="435905"/>
    <lineage>
        <taxon>Bacteria</taxon>
        <taxon>Pseudomonadati</taxon>
        <taxon>Pseudomonadota</taxon>
        <taxon>Gammaproteobacteria</taxon>
        <taxon>Cellvibrionales</taxon>
        <taxon>Microbulbiferaceae</taxon>
        <taxon>Microbulbifer</taxon>
    </lineage>
</organism>
<gene>
    <name evidence="1" type="ORF">ACFQ2X_10970</name>
</gene>
<evidence type="ECO:0000313" key="2">
    <source>
        <dbReference type="Proteomes" id="UP001597264"/>
    </source>
</evidence>
<protein>
    <submittedName>
        <fullName evidence="1">Uncharacterized protein</fullName>
    </submittedName>
</protein>
<accession>A0ABW3U9M7</accession>
<dbReference type="Proteomes" id="UP001597264">
    <property type="component" value="Unassembled WGS sequence"/>
</dbReference>
<keyword evidence="2" id="KW-1185">Reference proteome</keyword>
<evidence type="ECO:0000313" key="1">
    <source>
        <dbReference type="EMBL" id="MFD1217127.1"/>
    </source>
</evidence>
<dbReference type="EMBL" id="JBHTLR010000008">
    <property type="protein sequence ID" value="MFD1217127.1"/>
    <property type="molecule type" value="Genomic_DNA"/>
</dbReference>
<proteinExistence type="predicted"/>
<reference evidence="2" key="1">
    <citation type="journal article" date="2019" name="Int. J. Syst. Evol. Microbiol.">
        <title>The Global Catalogue of Microorganisms (GCM) 10K type strain sequencing project: providing services to taxonomists for standard genome sequencing and annotation.</title>
        <authorList>
            <consortium name="The Broad Institute Genomics Platform"/>
            <consortium name="The Broad Institute Genome Sequencing Center for Infectious Disease"/>
            <person name="Wu L."/>
            <person name="Ma J."/>
        </authorList>
    </citation>
    <scope>NUCLEOTIDE SEQUENCE [LARGE SCALE GENOMIC DNA]</scope>
    <source>
        <strain evidence="2">CCUG 54356</strain>
    </source>
</reference>